<dbReference type="VEuPathDB" id="MicrosporidiaDB:EDEG_01207"/>
<dbReference type="SUPFAM" id="SSF50978">
    <property type="entry name" value="WD40 repeat-like"/>
    <property type="match status" value="1"/>
</dbReference>
<protein>
    <submittedName>
        <fullName evidence="1">Uncharacterized protein</fullName>
    </submittedName>
</protein>
<dbReference type="EMBL" id="AFBI03000016">
    <property type="protein sequence ID" value="EJW04593.1"/>
    <property type="molecule type" value="Genomic_DNA"/>
</dbReference>
<dbReference type="Gene3D" id="2.130.10.10">
    <property type="entry name" value="YVTN repeat-like/Quinoprotein amine dehydrogenase"/>
    <property type="match status" value="1"/>
</dbReference>
<dbReference type="AlphaFoldDB" id="J8ZY85"/>
<dbReference type="OrthoDB" id="10261640at2759"/>
<dbReference type="HOGENOM" id="CLU_789948_0_0_1"/>
<organism evidence="1 2">
    <name type="scientific">Edhazardia aedis (strain USNM 41457)</name>
    <name type="common">Microsporidian parasite</name>
    <dbReference type="NCBI Taxonomy" id="1003232"/>
    <lineage>
        <taxon>Eukaryota</taxon>
        <taxon>Fungi</taxon>
        <taxon>Fungi incertae sedis</taxon>
        <taxon>Microsporidia</taxon>
        <taxon>Edhazardia</taxon>
    </lineage>
</organism>
<dbReference type="OMA" id="MHKSGEM"/>
<dbReference type="InterPro" id="IPR031544">
    <property type="entry name" value="WD40-like"/>
</dbReference>
<gene>
    <name evidence="1" type="ORF">EDEG_01207</name>
</gene>
<evidence type="ECO:0000313" key="2">
    <source>
        <dbReference type="Proteomes" id="UP000003163"/>
    </source>
</evidence>
<dbReference type="Pfam" id="PF17005">
    <property type="entry name" value="WD40_like"/>
    <property type="match status" value="1"/>
</dbReference>
<dbReference type="Proteomes" id="UP000003163">
    <property type="component" value="Unassembled WGS sequence"/>
</dbReference>
<evidence type="ECO:0000313" key="1">
    <source>
        <dbReference type="EMBL" id="EJW04593.1"/>
    </source>
</evidence>
<sequence>MSVLQEELYSIDISKNGQLIAFGGKSDTLTLAKFPSLISITSETSFTDSIIYVKFILNDVILCATLDGNLSLHVLENGELVEVDNRDLEEDISFIDVINDLVVVGTNKGSIHIFSQDLQNEILFVGQHSEIRDIKIIFDESFINNNENCDNNILQAENAINEKKIVETDENEYFGSNFKGKLYSLSESHYMIFDLFTQGTLYKRSYKDFRTFNIVNKDLLFIGNEGESLLIKDNVVLQKYLFGSECTALVDDYLVSGGSGFSLTIINIKSPSNCFNLRFLAENVEGISKIVRLSKNIVGIATFCGKIAIGDVRSGETFKFYDCGVGIIYDMKFFRNYVAVCGNAGLRIVML</sequence>
<proteinExistence type="predicted"/>
<reference evidence="1 2" key="1">
    <citation type="submission" date="2011-08" db="EMBL/GenBank/DDBJ databases">
        <authorList>
            <person name="Liu Z.J."/>
            <person name="Shi F.L."/>
            <person name="Lu J.Q."/>
            <person name="Li M."/>
            <person name="Wang Z.L."/>
        </authorList>
    </citation>
    <scope>NUCLEOTIDE SEQUENCE [LARGE SCALE GENOMIC DNA]</scope>
    <source>
        <strain evidence="1 2">USNM 41457</strain>
    </source>
</reference>
<dbReference type="InParanoid" id="J8ZY85"/>
<dbReference type="InterPro" id="IPR036322">
    <property type="entry name" value="WD40_repeat_dom_sf"/>
</dbReference>
<reference evidence="2" key="2">
    <citation type="submission" date="2015-07" db="EMBL/GenBank/DDBJ databases">
        <title>Contrasting host-pathogen interactions and genome evolution in two generalist and specialist microsporidian pathogens of mosquitoes.</title>
        <authorList>
            <consortium name="The Broad Institute Genomics Platform"/>
            <consortium name="The Broad Institute Genome Sequencing Center for Infectious Disease"/>
            <person name="Cuomo C.A."/>
            <person name="Sanscrainte N.D."/>
            <person name="Goldberg J.M."/>
            <person name="Heiman D."/>
            <person name="Young S."/>
            <person name="Zeng Q."/>
            <person name="Becnel J.J."/>
            <person name="Birren B.W."/>
        </authorList>
    </citation>
    <scope>NUCLEOTIDE SEQUENCE [LARGE SCALE GENOMIC DNA]</scope>
    <source>
        <strain evidence="2">USNM 41457</strain>
    </source>
</reference>
<comment type="caution">
    <text evidence="1">The sequence shown here is derived from an EMBL/GenBank/DDBJ whole genome shotgun (WGS) entry which is preliminary data.</text>
</comment>
<keyword evidence="2" id="KW-1185">Reference proteome</keyword>
<dbReference type="InterPro" id="IPR015943">
    <property type="entry name" value="WD40/YVTN_repeat-like_dom_sf"/>
</dbReference>
<accession>J8ZY85</accession>
<name>J8ZY85_EDHAE</name>